<accession>A0AA41UW05</accession>
<dbReference type="PROSITE" id="PS01191">
    <property type="entry name" value="RIBOSOMAL_S3AE"/>
    <property type="match status" value="1"/>
</dbReference>
<evidence type="ECO:0000313" key="6">
    <source>
        <dbReference type="Proteomes" id="UP001177140"/>
    </source>
</evidence>
<evidence type="ECO:0000256" key="3">
    <source>
        <dbReference type="ARBA" id="ARBA00023274"/>
    </source>
</evidence>
<dbReference type="SMART" id="SM01397">
    <property type="entry name" value="Ribosomal_S3Ae"/>
    <property type="match status" value="1"/>
</dbReference>
<name>A0AA41UW05_PAPNU</name>
<sequence length="182" mass="21097">MNILAYAFLQIASEGLKHRVFEVCLADLQNDEDQSYRKMRLRVEDVQGKNVLTNFWGMDFTTDKLRSLVRKWQTLIEAHVDVKTTDNFTLRMFCIGFTQRCKNQVKRTTYAQSSQIRQMVEIMVNQASSCDLKELVAKLIPELIGKEIEKATSGIYPLQNVFIRKVKILKAPKFDLGKLMEV</sequence>
<dbReference type="GO" id="GO:0005840">
    <property type="term" value="C:ribosome"/>
    <property type="evidence" value="ECO:0007669"/>
    <property type="project" value="UniProtKB-KW"/>
</dbReference>
<dbReference type="GO" id="GO:0003735">
    <property type="term" value="F:structural constituent of ribosome"/>
    <property type="evidence" value="ECO:0007669"/>
    <property type="project" value="InterPro"/>
</dbReference>
<dbReference type="AlphaFoldDB" id="A0AA41UW05"/>
<dbReference type="Pfam" id="PF01015">
    <property type="entry name" value="Ribosomal_S3Ae"/>
    <property type="match status" value="1"/>
</dbReference>
<dbReference type="EMBL" id="JAJJMA010038271">
    <property type="protein sequence ID" value="MCL7024785.1"/>
    <property type="molecule type" value="Genomic_DNA"/>
</dbReference>
<dbReference type="InterPro" id="IPR001593">
    <property type="entry name" value="Ribosomal_eS1"/>
</dbReference>
<evidence type="ECO:0000313" key="5">
    <source>
        <dbReference type="EMBL" id="MCL7024785.1"/>
    </source>
</evidence>
<keyword evidence="1" id="KW-0963">Cytoplasm</keyword>
<keyword evidence="3 4" id="KW-0687">Ribonucleoprotein</keyword>
<evidence type="ECO:0000256" key="4">
    <source>
        <dbReference type="RuleBase" id="RU000668"/>
    </source>
</evidence>
<comment type="caution">
    <text evidence="5">The sequence shown here is derived from an EMBL/GenBank/DDBJ whole genome shotgun (WGS) entry which is preliminary data.</text>
</comment>
<comment type="similarity">
    <text evidence="4">Belongs to the eukaryotic ribosomal protein eS1 family.</text>
</comment>
<keyword evidence="2 4" id="KW-0689">Ribosomal protein</keyword>
<evidence type="ECO:0008006" key="7">
    <source>
        <dbReference type="Google" id="ProtNLM"/>
    </source>
</evidence>
<dbReference type="InterPro" id="IPR018281">
    <property type="entry name" value="Ribosomal_eS1_CS"/>
</dbReference>
<reference evidence="5" key="1">
    <citation type="submission" date="2022-03" db="EMBL/GenBank/DDBJ databases">
        <title>A functionally conserved STORR gene fusion in Papaver species that diverged 16.8 million years ago.</title>
        <authorList>
            <person name="Catania T."/>
        </authorList>
    </citation>
    <scope>NUCLEOTIDE SEQUENCE</scope>
    <source>
        <strain evidence="5">S-191538</strain>
    </source>
</reference>
<evidence type="ECO:0000256" key="2">
    <source>
        <dbReference type="ARBA" id="ARBA00022980"/>
    </source>
</evidence>
<dbReference type="PANTHER" id="PTHR11830">
    <property type="entry name" value="40S RIBOSOMAL PROTEIN S3A"/>
    <property type="match status" value="1"/>
</dbReference>
<gene>
    <name evidence="5" type="ORF">MKW94_014144</name>
</gene>
<protein>
    <recommendedName>
        <fullName evidence="7">40S ribosomal protein S3a</fullName>
    </recommendedName>
</protein>
<proteinExistence type="inferred from homology"/>
<keyword evidence="6" id="KW-1185">Reference proteome</keyword>
<evidence type="ECO:0000256" key="1">
    <source>
        <dbReference type="ARBA" id="ARBA00022490"/>
    </source>
</evidence>
<dbReference type="GO" id="GO:0006412">
    <property type="term" value="P:translation"/>
    <property type="evidence" value="ECO:0007669"/>
    <property type="project" value="InterPro"/>
</dbReference>
<organism evidence="5 6">
    <name type="scientific">Papaver nudicaule</name>
    <name type="common">Iceland poppy</name>
    <dbReference type="NCBI Taxonomy" id="74823"/>
    <lineage>
        <taxon>Eukaryota</taxon>
        <taxon>Viridiplantae</taxon>
        <taxon>Streptophyta</taxon>
        <taxon>Embryophyta</taxon>
        <taxon>Tracheophyta</taxon>
        <taxon>Spermatophyta</taxon>
        <taxon>Magnoliopsida</taxon>
        <taxon>Ranunculales</taxon>
        <taxon>Papaveraceae</taxon>
        <taxon>Papaveroideae</taxon>
        <taxon>Papaver</taxon>
    </lineage>
</organism>
<dbReference type="Proteomes" id="UP001177140">
    <property type="component" value="Unassembled WGS sequence"/>
</dbReference>
<dbReference type="GO" id="GO:1990904">
    <property type="term" value="C:ribonucleoprotein complex"/>
    <property type="evidence" value="ECO:0007669"/>
    <property type="project" value="UniProtKB-KW"/>
</dbReference>